<evidence type="ECO:0000313" key="8">
    <source>
        <dbReference type="EMBL" id="KAA6347398.1"/>
    </source>
</evidence>
<dbReference type="InterPro" id="IPR016192">
    <property type="entry name" value="APOBEC/CMP_deaminase_Zn-bd"/>
</dbReference>
<reference evidence="8" key="1">
    <citation type="submission" date="2019-03" db="EMBL/GenBank/DDBJ databases">
        <title>Single cell metagenomics reveals metabolic interactions within the superorganism composed of flagellate Streblomastix strix and complex community of Bacteroidetes bacteria on its surface.</title>
        <authorList>
            <person name="Treitli S.C."/>
            <person name="Kolisko M."/>
            <person name="Husnik F."/>
            <person name="Keeling P."/>
            <person name="Hampl V."/>
        </authorList>
    </citation>
    <scope>NUCLEOTIDE SEQUENCE</scope>
    <source>
        <strain evidence="8">STM</strain>
    </source>
</reference>
<dbReference type="InterPro" id="IPR004794">
    <property type="entry name" value="Eubact_RibD"/>
</dbReference>
<dbReference type="Gene3D" id="3.40.140.10">
    <property type="entry name" value="Cytidine Deaminase, domain 2"/>
    <property type="match status" value="1"/>
</dbReference>
<keyword evidence="3" id="KW-0686">Riboflavin biosynthesis</keyword>
<dbReference type="PROSITE" id="PS51747">
    <property type="entry name" value="CYT_DCMP_DEAMINASES_2"/>
    <property type="match status" value="1"/>
</dbReference>
<dbReference type="SUPFAM" id="SSF53927">
    <property type="entry name" value="Cytidine deaminase-like"/>
    <property type="match status" value="1"/>
</dbReference>
<dbReference type="InterPro" id="IPR002125">
    <property type="entry name" value="CMP_dCMP_dom"/>
</dbReference>
<comment type="pathway">
    <text evidence="2">Cofactor biosynthesis; riboflavin biosynthesis; 5-amino-6-(D-ribitylamino)uracil from GTP: step 3/4.</text>
</comment>
<keyword evidence="4" id="KW-0479">Metal-binding</keyword>
<organism evidence="8">
    <name type="scientific">termite gut metagenome</name>
    <dbReference type="NCBI Taxonomy" id="433724"/>
    <lineage>
        <taxon>unclassified sequences</taxon>
        <taxon>metagenomes</taxon>
        <taxon>organismal metagenomes</taxon>
    </lineage>
</organism>
<sequence length="277" mass="30923">MQRCIWLAQNGKCNVLPNPMVGAVIVHEGKIIGEGYHIKYGGSHAEVNAVCSVQNKSLLKQAVLYVNLEPCVHYGNTPPCTDLIIEKKIPRVVVGCQDPFPEVAGRGIRKLIEAGCEVTVGILEKECRQLNKVFFTSNILHRPYITLKWAESSDGYIDLLRYGGTPSPLSTELTLMQAHKRRAEVDAVMVGTRTAFLDNPSLSVRYWRGKNPVRIVIDRNLSLATSLHLFDGSARTLVFTSLSHPSSNSVEYITLNYETDILPQIMNILHRKNIRSL</sequence>
<dbReference type="Pfam" id="PF01872">
    <property type="entry name" value="RibD_C"/>
    <property type="match status" value="1"/>
</dbReference>
<dbReference type="GO" id="GO:0008703">
    <property type="term" value="F:5-amino-6-(5-phosphoribosylamino)uracil reductase activity"/>
    <property type="evidence" value="ECO:0007669"/>
    <property type="project" value="InterPro"/>
</dbReference>
<dbReference type="GO" id="GO:0008835">
    <property type="term" value="F:diaminohydroxyphosphoribosylaminopyrimidine deaminase activity"/>
    <property type="evidence" value="ECO:0007669"/>
    <property type="project" value="InterPro"/>
</dbReference>
<comment type="caution">
    <text evidence="8">The sequence shown here is derived from an EMBL/GenBank/DDBJ whole genome shotgun (WGS) entry which is preliminary data.</text>
</comment>
<feature type="domain" description="CMP/dCMP-type deaminase" evidence="7">
    <location>
        <begin position="1"/>
        <end position="119"/>
    </location>
</feature>
<dbReference type="Gene3D" id="3.40.430.10">
    <property type="entry name" value="Dihydrofolate Reductase, subunit A"/>
    <property type="match status" value="1"/>
</dbReference>
<dbReference type="PANTHER" id="PTHR11079">
    <property type="entry name" value="CYTOSINE DEAMINASE FAMILY MEMBER"/>
    <property type="match status" value="1"/>
</dbReference>
<comment type="pathway">
    <text evidence="1">Cofactor biosynthesis; riboflavin biosynthesis; 5-amino-6-(D-ribitylamino)uracil from GTP: step 2/4.</text>
</comment>
<name>A0A5J4SN50_9ZZZZ</name>
<evidence type="ECO:0000256" key="3">
    <source>
        <dbReference type="ARBA" id="ARBA00022619"/>
    </source>
</evidence>
<dbReference type="PROSITE" id="PS00903">
    <property type="entry name" value="CYT_DCMP_DEAMINASES_1"/>
    <property type="match status" value="1"/>
</dbReference>
<dbReference type="InterPro" id="IPR016193">
    <property type="entry name" value="Cytidine_deaminase-like"/>
</dbReference>
<evidence type="ECO:0000259" key="7">
    <source>
        <dbReference type="PROSITE" id="PS51747"/>
    </source>
</evidence>
<dbReference type="UniPathway" id="UPA00275">
    <property type="reaction ID" value="UER00401"/>
</dbReference>
<dbReference type="GO" id="GO:0009231">
    <property type="term" value="P:riboflavin biosynthetic process"/>
    <property type="evidence" value="ECO:0007669"/>
    <property type="project" value="UniProtKB-UniPathway"/>
</dbReference>
<evidence type="ECO:0000256" key="4">
    <source>
        <dbReference type="ARBA" id="ARBA00022723"/>
    </source>
</evidence>
<dbReference type="PANTHER" id="PTHR11079:SF162">
    <property type="entry name" value="RIBOFLAVIN BIOSYNTHESIS PROTEIN PYRD, CHLOROPLASTIC"/>
    <property type="match status" value="1"/>
</dbReference>
<keyword evidence="5" id="KW-0862">Zinc</keyword>
<protein>
    <submittedName>
        <fullName evidence="8">Riboflavin biosynthesis protein RibD</fullName>
    </submittedName>
</protein>
<keyword evidence="6" id="KW-0511">Multifunctional enzyme</keyword>
<evidence type="ECO:0000256" key="1">
    <source>
        <dbReference type="ARBA" id="ARBA00004882"/>
    </source>
</evidence>
<accession>A0A5J4SN50</accession>
<dbReference type="InterPro" id="IPR002734">
    <property type="entry name" value="RibDG_C"/>
</dbReference>
<dbReference type="EMBL" id="SNRY01000097">
    <property type="protein sequence ID" value="KAA6347398.1"/>
    <property type="molecule type" value="Genomic_DNA"/>
</dbReference>
<dbReference type="Pfam" id="PF00383">
    <property type="entry name" value="dCMP_cyt_deam_1"/>
    <property type="match status" value="1"/>
</dbReference>
<dbReference type="NCBIfam" id="TIGR00326">
    <property type="entry name" value="eubact_ribD"/>
    <property type="match status" value="1"/>
</dbReference>
<gene>
    <name evidence="8" type="ORF">EZS27_005146</name>
</gene>
<proteinExistence type="predicted"/>
<dbReference type="SUPFAM" id="SSF53597">
    <property type="entry name" value="Dihydrofolate reductase-like"/>
    <property type="match status" value="1"/>
</dbReference>
<evidence type="ECO:0000256" key="5">
    <source>
        <dbReference type="ARBA" id="ARBA00022833"/>
    </source>
</evidence>
<dbReference type="InterPro" id="IPR024072">
    <property type="entry name" value="DHFR-like_dom_sf"/>
</dbReference>
<dbReference type="GO" id="GO:0008270">
    <property type="term" value="F:zinc ion binding"/>
    <property type="evidence" value="ECO:0007669"/>
    <property type="project" value="InterPro"/>
</dbReference>
<feature type="non-terminal residue" evidence="8">
    <location>
        <position position="277"/>
    </location>
</feature>
<evidence type="ECO:0000256" key="6">
    <source>
        <dbReference type="ARBA" id="ARBA00023268"/>
    </source>
</evidence>
<dbReference type="AlphaFoldDB" id="A0A5J4SN50"/>
<dbReference type="CDD" id="cd01284">
    <property type="entry name" value="Riboflavin_deaminase-reductase"/>
    <property type="match status" value="1"/>
</dbReference>
<evidence type="ECO:0000256" key="2">
    <source>
        <dbReference type="ARBA" id="ARBA00004910"/>
    </source>
</evidence>